<sequence>MLKAAPSSSVSIQLMVFGPGPKAASTRQQLLAFAIRVVLFRSAILGSSSFRSAEPMFFSQDADARILGTAASLSRQFFSYRGRAFFFFPSRLLCVGGGGGAPPTGRAIKDGAGFCRLSEEKGSLCHRSPGRSAKQPPLPHRGS</sequence>
<dbReference type="AlphaFoldDB" id="A0AAV7LRH6"/>
<keyword evidence="3" id="KW-1185">Reference proteome</keyword>
<dbReference type="EMBL" id="JANPWB010000015">
    <property type="protein sequence ID" value="KAJ1093164.1"/>
    <property type="molecule type" value="Genomic_DNA"/>
</dbReference>
<proteinExistence type="predicted"/>
<comment type="caution">
    <text evidence="2">The sequence shown here is derived from an EMBL/GenBank/DDBJ whole genome shotgun (WGS) entry which is preliminary data.</text>
</comment>
<gene>
    <name evidence="2" type="ORF">NDU88_006272</name>
</gene>
<dbReference type="Proteomes" id="UP001066276">
    <property type="component" value="Chromosome 11"/>
</dbReference>
<feature type="region of interest" description="Disordered" evidence="1">
    <location>
        <begin position="123"/>
        <end position="143"/>
    </location>
</feature>
<evidence type="ECO:0000313" key="2">
    <source>
        <dbReference type="EMBL" id="KAJ1093164.1"/>
    </source>
</evidence>
<organism evidence="2 3">
    <name type="scientific">Pleurodeles waltl</name>
    <name type="common">Iberian ribbed newt</name>
    <dbReference type="NCBI Taxonomy" id="8319"/>
    <lineage>
        <taxon>Eukaryota</taxon>
        <taxon>Metazoa</taxon>
        <taxon>Chordata</taxon>
        <taxon>Craniata</taxon>
        <taxon>Vertebrata</taxon>
        <taxon>Euteleostomi</taxon>
        <taxon>Amphibia</taxon>
        <taxon>Batrachia</taxon>
        <taxon>Caudata</taxon>
        <taxon>Salamandroidea</taxon>
        <taxon>Salamandridae</taxon>
        <taxon>Pleurodelinae</taxon>
        <taxon>Pleurodeles</taxon>
    </lineage>
</organism>
<reference evidence="2" key="1">
    <citation type="journal article" date="2022" name="bioRxiv">
        <title>Sequencing and chromosome-scale assembly of the giantPleurodeles waltlgenome.</title>
        <authorList>
            <person name="Brown T."/>
            <person name="Elewa A."/>
            <person name="Iarovenko S."/>
            <person name="Subramanian E."/>
            <person name="Araus A.J."/>
            <person name="Petzold A."/>
            <person name="Susuki M."/>
            <person name="Suzuki K.-i.T."/>
            <person name="Hayashi T."/>
            <person name="Toyoda A."/>
            <person name="Oliveira C."/>
            <person name="Osipova E."/>
            <person name="Leigh N.D."/>
            <person name="Simon A."/>
            <person name="Yun M.H."/>
        </authorList>
    </citation>
    <scope>NUCLEOTIDE SEQUENCE</scope>
    <source>
        <strain evidence="2">20211129_DDA</strain>
        <tissue evidence="2">Liver</tissue>
    </source>
</reference>
<evidence type="ECO:0000313" key="3">
    <source>
        <dbReference type="Proteomes" id="UP001066276"/>
    </source>
</evidence>
<protein>
    <submittedName>
        <fullName evidence="2">Uncharacterized protein</fullName>
    </submittedName>
</protein>
<evidence type="ECO:0000256" key="1">
    <source>
        <dbReference type="SAM" id="MobiDB-lite"/>
    </source>
</evidence>
<accession>A0AAV7LRH6</accession>
<name>A0AAV7LRH6_PLEWA</name>